<protein>
    <submittedName>
        <fullName evidence="1">Uncharacterized protein</fullName>
    </submittedName>
</protein>
<evidence type="ECO:0000313" key="1">
    <source>
        <dbReference type="EMBL" id="MFD1411019.1"/>
    </source>
</evidence>
<proteinExistence type="predicted"/>
<dbReference type="Proteomes" id="UP001597191">
    <property type="component" value="Unassembled WGS sequence"/>
</dbReference>
<organism evidence="1 2">
    <name type="scientific">Lapidilactobacillus gannanensis</name>
    <dbReference type="NCBI Taxonomy" id="2486002"/>
    <lineage>
        <taxon>Bacteria</taxon>
        <taxon>Bacillati</taxon>
        <taxon>Bacillota</taxon>
        <taxon>Bacilli</taxon>
        <taxon>Lactobacillales</taxon>
        <taxon>Lactobacillaceae</taxon>
        <taxon>Lapidilactobacillus</taxon>
    </lineage>
</organism>
<keyword evidence="2" id="KW-1185">Reference proteome</keyword>
<accession>A0ABW4BM59</accession>
<dbReference type="EMBL" id="JBHTOH010000033">
    <property type="protein sequence ID" value="MFD1411019.1"/>
    <property type="molecule type" value="Genomic_DNA"/>
</dbReference>
<gene>
    <name evidence="1" type="ORF">ACFQ4R_05275</name>
</gene>
<sequence>MHTYLTFLLAPSPTTFHLSRKDYKLLSADENAKFEKNIAAGNKRNALLVGVTFLAEWLKRRRAIVKMSKDV</sequence>
<evidence type="ECO:0000313" key="2">
    <source>
        <dbReference type="Proteomes" id="UP001597191"/>
    </source>
</evidence>
<reference evidence="2" key="1">
    <citation type="journal article" date="2019" name="Int. J. Syst. Evol. Microbiol.">
        <title>The Global Catalogue of Microorganisms (GCM) 10K type strain sequencing project: providing services to taxonomists for standard genome sequencing and annotation.</title>
        <authorList>
            <consortium name="The Broad Institute Genomics Platform"/>
            <consortium name="The Broad Institute Genome Sequencing Center for Infectious Disease"/>
            <person name="Wu L."/>
            <person name="Ma J."/>
        </authorList>
    </citation>
    <scope>NUCLEOTIDE SEQUENCE [LARGE SCALE GENOMIC DNA]</scope>
    <source>
        <strain evidence="2">CCM 8937</strain>
    </source>
</reference>
<comment type="caution">
    <text evidence="1">The sequence shown here is derived from an EMBL/GenBank/DDBJ whole genome shotgun (WGS) entry which is preliminary data.</text>
</comment>
<name>A0ABW4BM59_9LACO</name>